<keyword evidence="5" id="KW-0539">Nucleus</keyword>
<comment type="subcellular location">
    <subcellularLocation>
        <location evidence="1">Nucleus</location>
    </subcellularLocation>
</comment>
<feature type="region of interest" description="Disordered" evidence="6">
    <location>
        <begin position="1"/>
        <end position="65"/>
    </location>
</feature>
<evidence type="ECO:0000256" key="2">
    <source>
        <dbReference type="ARBA" id="ARBA00022553"/>
    </source>
</evidence>
<evidence type="ECO:0000256" key="1">
    <source>
        <dbReference type="ARBA" id="ARBA00004123"/>
    </source>
</evidence>
<evidence type="ECO:0000256" key="3">
    <source>
        <dbReference type="ARBA" id="ARBA00022737"/>
    </source>
</evidence>
<proteinExistence type="predicted"/>
<reference evidence="7 8" key="1">
    <citation type="submission" date="2019-04" db="EMBL/GenBank/DDBJ databases">
        <title>High contiguity whole genome sequence and gene annotation resource for two Venturia nashicola isolates.</title>
        <authorList>
            <person name="Prokchorchik M."/>
            <person name="Won K."/>
            <person name="Lee Y."/>
            <person name="Choi E.D."/>
            <person name="Segonzac C."/>
            <person name="Sohn K.H."/>
        </authorList>
    </citation>
    <scope>NUCLEOTIDE SEQUENCE [LARGE SCALE GENOMIC DNA]</scope>
    <source>
        <strain evidence="7 8">PRI2</strain>
    </source>
</reference>
<feature type="compositionally biased region" description="Basic residues" evidence="6">
    <location>
        <begin position="13"/>
        <end position="24"/>
    </location>
</feature>
<dbReference type="PANTHER" id="PTHR15263">
    <property type="entry name" value="I-KAPPA-B-LIKE PROTEIN IKBL"/>
    <property type="match status" value="1"/>
</dbReference>
<evidence type="ECO:0000256" key="5">
    <source>
        <dbReference type="ARBA" id="ARBA00023242"/>
    </source>
</evidence>
<name>A0A4Z1NU49_9PEZI</name>
<evidence type="ECO:0000313" key="7">
    <source>
        <dbReference type="EMBL" id="TID14526.1"/>
    </source>
</evidence>
<dbReference type="Proteomes" id="UP000298493">
    <property type="component" value="Unassembled WGS sequence"/>
</dbReference>
<dbReference type="GO" id="GO:0005634">
    <property type="term" value="C:nucleus"/>
    <property type="evidence" value="ECO:0007669"/>
    <property type="project" value="UniProtKB-SubCell"/>
</dbReference>
<dbReference type="PANTHER" id="PTHR15263:SF1">
    <property type="entry name" value="NF-KAPPA-B INHIBITOR-LIKE PROTEIN 1"/>
    <property type="match status" value="1"/>
</dbReference>
<feature type="region of interest" description="Disordered" evidence="6">
    <location>
        <begin position="133"/>
        <end position="176"/>
    </location>
</feature>
<dbReference type="EMBL" id="SNSC02000022">
    <property type="protein sequence ID" value="TID14526.1"/>
    <property type="molecule type" value="Genomic_DNA"/>
</dbReference>
<comment type="caution">
    <text evidence="7">The sequence shown here is derived from an EMBL/GenBank/DDBJ whole genome shotgun (WGS) entry which is preliminary data.</text>
</comment>
<keyword evidence="2" id="KW-0597">Phosphoprotein</keyword>
<gene>
    <name evidence="7" type="ORF">E6O75_ATG08672</name>
</gene>
<feature type="region of interest" description="Disordered" evidence="6">
    <location>
        <begin position="99"/>
        <end position="121"/>
    </location>
</feature>
<dbReference type="GO" id="GO:0043124">
    <property type="term" value="P:negative regulation of canonical NF-kappaB signal transduction"/>
    <property type="evidence" value="ECO:0007669"/>
    <property type="project" value="InterPro"/>
</dbReference>
<sequence>MSSGEADYDKARSSKFRFKSKRRERSGSPPKDRERGHKKRKKTYHEPLNDDPAAYDDSFYADPRHPNYIDPDTAFRESLFDALADDEGAAYWEGVYGQPIHTYPNVRPGPQGELERMTEEEYAEHVRARMWEKSHEHLAEERRKRQEERKRKRQREKEEEARADNGSSWREEAERQAFEDTIAKSLRNGEQRKVKKRWQDAWQRYLTGWEKFTEILATKSKEEGALAGKASRGIIPWPVETGSWKNATKEDFEDFLRNAPPSESDWASVLKTERVRWHPDKMQQRFGANKLDEETVRTITAAFQVIDRLYAERRK</sequence>
<keyword evidence="4" id="KW-0040">ANK repeat</keyword>
<accession>A0A4Z1NU49</accession>
<evidence type="ECO:0000313" key="8">
    <source>
        <dbReference type="Proteomes" id="UP000298493"/>
    </source>
</evidence>
<dbReference type="OrthoDB" id="412109at2759"/>
<keyword evidence="3" id="KW-0677">Repeat</keyword>
<keyword evidence="8" id="KW-1185">Reference proteome</keyword>
<organism evidence="7 8">
    <name type="scientific">Venturia nashicola</name>
    <dbReference type="NCBI Taxonomy" id="86259"/>
    <lineage>
        <taxon>Eukaryota</taxon>
        <taxon>Fungi</taxon>
        <taxon>Dikarya</taxon>
        <taxon>Ascomycota</taxon>
        <taxon>Pezizomycotina</taxon>
        <taxon>Dothideomycetes</taxon>
        <taxon>Pleosporomycetidae</taxon>
        <taxon>Venturiales</taxon>
        <taxon>Venturiaceae</taxon>
        <taxon>Venturia</taxon>
    </lineage>
</organism>
<evidence type="ECO:0000256" key="4">
    <source>
        <dbReference type="ARBA" id="ARBA00023043"/>
    </source>
</evidence>
<protein>
    <submittedName>
        <fullName evidence="7">Uncharacterized protein</fullName>
    </submittedName>
</protein>
<dbReference type="InterPro" id="IPR038753">
    <property type="entry name" value="NFKBIL1"/>
</dbReference>
<evidence type="ECO:0000256" key="6">
    <source>
        <dbReference type="SAM" id="MobiDB-lite"/>
    </source>
</evidence>
<dbReference type="AlphaFoldDB" id="A0A4Z1NU49"/>